<dbReference type="SUPFAM" id="SSF46689">
    <property type="entry name" value="Homeodomain-like"/>
    <property type="match status" value="1"/>
</dbReference>
<keyword evidence="6" id="KW-1185">Reference proteome</keyword>
<sequence>MRAGIHRGALRSHVIGRAERLSGTSWLSLLIEKGDAEIRLRDVVTAIRAPAIVWWPWEQGAMAQLSPGAVGAHLLIGSTALFNAIGHKPESEDIRAMVNRRVTMPLSDDPEVLATFRGCFDAIHRESLDDRGAAGTLIEAYLHIVLIELWRSQRRSAEEISANSPSQRVFDQFRAMVEQHYRERWTVERYAASLGLSRDRLGDICMRVRGRTPKTIIDRRSEVEARLLLTNSTNSIEQIAGMLGFQSAAQFNRFFRRMTGTPPGRLRRAVSLSSADTQPESVALYEWP</sequence>
<reference evidence="5 6" key="1">
    <citation type="submission" date="2019-12" db="EMBL/GenBank/DDBJ databases">
        <authorList>
            <person name="Lee S.D."/>
        </authorList>
    </citation>
    <scope>NUCLEOTIDE SEQUENCE [LARGE SCALE GENOMIC DNA]</scope>
    <source>
        <strain evidence="5 6">GH1-50</strain>
    </source>
</reference>
<dbReference type="PANTHER" id="PTHR43280">
    <property type="entry name" value="ARAC-FAMILY TRANSCRIPTIONAL REGULATOR"/>
    <property type="match status" value="1"/>
</dbReference>
<gene>
    <name evidence="5" type="ORF">GQ651_05560</name>
</gene>
<reference evidence="5 6" key="2">
    <citation type="submission" date="2020-03" db="EMBL/GenBank/DDBJ databases">
        <title>Kangsaoukella pontilimi gen. nov., sp. nov., a new member of the family Rhodobacteraceae isolated from a tidal mudflat.</title>
        <authorList>
            <person name="Kim I.S."/>
        </authorList>
    </citation>
    <scope>NUCLEOTIDE SEQUENCE [LARGE SCALE GENOMIC DNA]</scope>
    <source>
        <strain evidence="5 6">GH1-50</strain>
    </source>
</reference>
<comment type="caution">
    <text evidence="5">The sequence shown here is derived from an EMBL/GenBank/DDBJ whole genome shotgun (WGS) entry which is preliminary data.</text>
</comment>
<evidence type="ECO:0000313" key="6">
    <source>
        <dbReference type="Proteomes" id="UP000480350"/>
    </source>
</evidence>
<dbReference type="InterPro" id="IPR009057">
    <property type="entry name" value="Homeodomain-like_sf"/>
</dbReference>
<name>A0A7C9IFJ8_9RHOB</name>
<dbReference type="GO" id="GO:0043565">
    <property type="term" value="F:sequence-specific DNA binding"/>
    <property type="evidence" value="ECO:0007669"/>
    <property type="project" value="InterPro"/>
</dbReference>
<dbReference type="SMART" id="SM00342">
    <property type="entry name" value="HTH_ARAC"/>
    <property type="match status" value="1"/>
</dbReference>
<organism evidence="5 6">
    <name type="scientific">Kangsaoukella pontilimi</name>
    <dbReference type="NCBI Taxonomy" id="2691042"/>
    <lineage>
        <taxon>Bacteria</taxon>
        <taxon>Pseudomonadati</taxon>
        <taxon>Pseudomonadota</taxon>
        <taxon>Alphaproteobacteria</taxon>
        <taxon>Rhodobacterales</taxon>
        <taxon>Paracoccaceae</taxon>
        <taxon>Kangsaoukella</taxon>
    </lineage>
</organism>
<dbReference type="PROSITE" id="PS01124">
    <property type="entry name" value="HTH_ARAC_FAMILY_2"/>
    <property type="match status" value="1"/>
</dbReference>
<evidence type="ECO:0000259" key="4">
    <source>
        <dbReference type="PROSITE" id="PS01124"/>
    </source>
</evidence>
<feature type="domain" description="HTH araC/xylS-type" evidence="4">
    <location>
        <begin position="171"/>
        <end position="269"/>
    </location>
</feature>
<evidence type="ECO:0000313" key="5">
    <source>
        <dbReference type="EMBL" id="MXQ07309.1"/>
    </source>
</evidence>
<dbReference type="InterPro" id="IPR018060">
    <property type="entry name" value="HTH_AraC"/>
</dbReference>
<dbReference type="AlphaFoldDB" id="A0A7C9IFJ8"/>
<proteinExistence type="predicted"/>
<dbReference type="GO" id="GO:0003700">
    <property type="term" value="F:DNA-binding transcription factor activity"/>
    <property type="evidence" value="ECO:0007669"/>
    <property type="project" value="InterPro"/>
</dbReference>
<dbReference type="Proteomes" id="UP000480350">
    <property type="component" value="Unassembled WGS sequence"/>
</dbReference>
<dbReference type="PANTHER" id="PTHR43280:SF32">
    <property type="entry name" value="TRANSCRIPTIONAL REGULATORY PROTEIN"/>
    <property type="match status" value="1"/>
</dbReference>
<dbReference type="EMBL" id="WUPT01000001">
    <property type="protein sequence ID" value="MXQ07309.1"/>
    <property type="molecule type" value="Genomic_DNA"/>
</dbReference>
<evidence type="ECO:0000256" key="2">
    <source>
        <dbReference type="ARBA" id="ARBA00023125"/>
    </source>
</evidence>
<keyword evidence="1" id="KW-0805">Transcription regulation</keyword>
<evidence type="ECO:0000256" key="3">
    <source>
        <dbReference type="ARBA" id="ARBA00023163"/>
    </source>
</evidence>
<accession>A0A7C9IFJ8</accession>
<protein>
    <submittedName>
        <fullName evidence="5">Helix-turn-helix domain-containing protein</fullName>
    </submittedName>
</protein>
<dbReference type="Pfam" id="PF12833">
    <property type="entry name" value="HTH_18"/>
    <property type="match status" value="1"/>
</dbReference>
<keyword evidence="3" id="KW-0804">Transcription</keyword>
<evidence type="ECO:0000256" key="1">
    <source>
        <dbReference type="ARBA" id="ARBA00023015"/>
    </source>
</evidence>
<keyword evidence="2" id="KW-0238">DNA-binding</keyword>
<dbReference type="Gene3D" id="1.10.10.60">
    <property type="entry name" value="Homeodomain-like"/>
    <property type="match status" value="1"/>
</dbReference>